<feature type="region of interest" description="Disordered" evidence="1">
    <location>
        <begin position="231"/>
        <end position="259"/>
    </location>
</feature>
<feature type="compositionally biased region" description="Low complexity" evidence="1">
    <location>
        <begin position="149"/>
        <end position="162"/>
    </location>
</feature>
<accession>A0A0A8XRH7</accession>
<feature type="region of interest" description="Disordered" evidence="1">
    <location>
        <begin position="302"/>
        <end position="340"/>
    </location>
</feature>
<evidence type="ECO:0000256" key="1">
    <source>
        <dbReference type="SAM" id="MobiDB-lite"/>
    </source>
</evidence>
<reference evidence="2" key="1">
    <citation type="submission" date="2014-09" db="EMBL/GenBank/DDBJ databases">
        <authorList>
            <person name="Magalhaes I.L.F."/>
            <person name="Oliveira U."/>
            <person name="Santos F.R."/>
            <person name="Vidigal T.H.D.A."/>
            <person name="Brescovit A.D."/>
            <person name="Santos A.J."/>
        </authorList>
    </citation>
    <scope>NUCLEOTIDE SEQUENCE</scope>
    <source>
        <tissue evidence="2">Shoot tissue taken approximately 20 cm above the soil surface</tissue>
    </source>
</reference>
<feature type="compositionally biased region" description="Polar residues" evidence="1">
    <location>
        <begin position="100"/>
        <end position="119"/>
    </location>
</feature>
<organism evidence="2">
    <name type="scientific">Arundo donax</name>
    <name type="common">Giant reed</name>
    <name type="synonym">Donax arundinaceus</name>
    <dbReference type="NCBI Taxonomy" id="35708"/>
    <lineage>
        <taxon>Eukaryota</taxon>
        <taxon>Viridiplantae</taxon>
        <taxon>Streptophyta</taxon>
        <taxon>Embryophyta</taxon>
        <taxon>Tracheophyta</taxon>
        <taxon>Spermatophyta</taxon>
        <taxon>Magnoliopsida</taxon>
        <taxon>Liliopsida</taxon>
        <taxon>Poales</taxon>
        <taxon>Poaceae</taxon>
        <taxon>PACMAD clade</taxon>
        <taxon>Arundinoideae</taxon>
        <taxon>Arundineae</taxon>
        <taxon>Arundo</taxon>
    </lineage>
</organism>
<sequence length="340" mass="34773">MTADTLAAVVAMATACTRASVFAVVDGVHTLAGLAVDHAMLPGPHGDDGTGPSSAAAAGDVVNPTPAIRFGPSRLGCIALTVTRVISTAAPTTAGRASENDGSPGSSLAAPTTATSFRSTRMPVGGRGHPSEREKMPNPGSPMSSPKYTSASRPSSPSTTTPHRVLLFGVDAPPSFRPSVGPRVPIASFTTAGTSSTSTAVTSSFPAPVLLHPSLLFGTMAARTWAPPFFAASPPEEKELDGPATPPEVEDRDGPAAPLGITEEDMVHLGLLGAPTAAASTTTTEPTTSPSGNRILRRFATTAANRRPGLRPGSWSPATMGFRIEGDDEDMFSDNKLQPR</sequence>
<dbReference type="AlphaFoldDB" id="A0A0A8XRH7"/>
<dbReference type="EMBL" id="GBRH01282605">
    <property type="protein sequence ID" value="JAD15290.1"/>
    <property type="molecule type" value="Transcribed_RNA"/>
</dbReference>
<reference evidence="2" key="2">
    <citation type="journal article" date="2015" name="Data Brief">
        <title>Shoot transcriptome of the giant reed, Arundo donax.</title>
        <authorList>
            <person name="Barrero R.A."/>
            <person name="Guerrero F.D."/>
            <person name="Moolhuijzen P."/>
            <person name="Goolsby J.A."/>
            <person name="Tidwell J."/>
            <person name="Bellgard S.E."/>
            <person name="Bellgard M.I."/>
        </authorList>
    </citation>
    <scope>NUCLEOTIDE SEQUENCE</scope>
    <source>
        <tissue evidence="2">Shoot tissue taken approximately 20 cm above the soil surface</tissue>
    </source>
</reference>
<feature type="region of interest" description="Disordered" evidence="1">
    <location>
        <begin position="91"/>
        <end position="163"/>
    </location>
</feature>
<name>A0A0A8XRH7_ARUDO</name>
<protein>
    <submittedName>
        <fullName evidence="2">Uncharacterized protein</fullName>
    </submittedName>
</protein>
<evidence type="ECO:0000313" key="2">
    <source>
        <dbReference type="EMBL" id="JAD15290.1"/>
    </source>
</evidence>
<proteinExistence type="predicted"/>